<dbReference type="SUPFAM" id="SSF55486">
    <property type="entry name" value="Metalloproteases ('zincins'), catalytic domain"/>
    <property type="match status" value="1"/>
</dbReference>
<reference evidence="8" key="1">
    <citation type="journal article" date="2022" name="Int. J. Syst. Evol. Microbiol.">
        <title>Cellulosimicrobium protaetiae sp. nov., isolated from the gut of the larva of Protaetia brevitarsis seulensis.</title>
        <authorList>
            <person name="Le Han H."/>
            <person name="Nguyen T.T.H."/>
            <person name="Li Z."/>
            <person name="Shin N.R."/>
            <person name="Kim S.G."/>
        </authorList>
    </citation>
    <scope>NUCLEOTIDE SEQUENCE [LARGE SCALE GENOMIC DNA]</scope>
    <source>
        <strain evidence="8">BI34</strain>
    </source>
</reference>
<dbReference type="GO" id="GO:0016020">
    <property type="term" value="C:membrane"/>
    <property type="evidence" value="ECO:0007669"/>
    <property type="project" value="UniProtKB-SubCell"/>
</dbReference>
<dbReference type="Proteomes" id="UP000451354">
    <property type="component" value="Chromosome"/>
</dbReference>
<keyword evidence="8" id="KW-1185">Reference proteome</keyword>
<dbReference type="Pfam" id="PF04228">
    <property type="entry name" value="Zn_peptidase"/>
    <property type="match status" value="1"/>
</dbReference>
<evidence type="ECO:0000256" key="2">
    <source>
        <dbReference type="ARBA" id="ARBA00022692"/>
    </source>
</evidence>
<evidence type="ECO:0000256" key="5">
    <source>
        <dbReference type="SAM" id="MobiDB-lite"/>
    </source>
</evidence>
<comment type="subcellular location">
    <subcellularLocation>
        <location evidence="1">Membrane</location>
        <topology evidence="1">Single-pass membrane protein</topology>
    </subcellularLocation>
</comment>
<feature type="transmembrane region" description="Helical" evidence="6">
    <location>
        <begin position="23"/>
        <end position="44"/>
    </location>
</feature>
<sequence length="302" mass="31423">MTFQEGGSFEGGRVRKGGGGRRGTMIAGGGIGAVLVALLIAFVGNQTGVDLSALTDGGSDSASEGLGEGQSQYVEDCTAEQANTDLQCELSATAQSLDAFWAEALPQQAGVEYSLPEVVSFERQVSTGCGAATSAVGPFYCPPDQTVYIDVTFYDELTSRFGANDGGLARMYVVAHEFGHHIEQLVGAMDAADRQGSGPESDSVRIELMADCLAGMWAGHAASTVDPDTGVTFLAPITEQQLDDALSAASAVGDDRIQEAATGQVNPEGWTHGSSEQRQRWFTIGYNGGTIQDCNALSASTL</sequence>
<evidence type="ECO:0000313" key="7">
    <source>
        <dbReference type="EMBL" id="QJW36579.1"/>
    </source>
</evidence>
<dbReference type="PANTHER" id="PTHR30168:SF0">
    <property type="entry name" value="INNER MEMBRANE PROTEIN"/>
    <property type="match status" value="1"/>
</dbReference>
<dbReference type="RefSeq" id="WP_168731735.1">
    <property type="nucleotide sequence ID" value="NZ_CP052757.1"/>
</dbReference>
<feature type="region of interest" description="Disordered" evidence="5">
    <location>
        <begin position="1"/>
        <end position="20"/>
    </location>
</feature>
<accession>A0A6M5UIT1</accession>
<evidence type="ECO:0000256" key="4">
    <source>
        <dbReference type="ARBA" id="ARBA00023136"/>
    </source>
</evidence>
<dbReference type="AlphaFoldDB" id="A0A6M5UIT1"/>
<proteinExistence type="predicted"/>
<evidence type="ECO:0000256" key="1">
    <source>
        <dbReference type="ARBA" id="ARBA00004167"/>
    </source>
</evidence>
<protein>
    <submittedName>
        <fullName evidence="7">Neutral zinc metallopeptidase</fullName>
    </submittedName>
</protein>
<evidence type="ECO:0000313" key="8">
    <source>
        <dbReference type="Proteomes" id="UP000451354"/>
    </source>
</evidence>
<evidence type="ECO:0000256" key="3">
    <source>
        <dbReference type="ARBA" id="ARBA00022989"/>
    </source>
</evidence>
<gene>
    <name evidence="7" type="ORF">FIC82_010615</name>
</gene>
<evidence type="ECO:0000256" key="6">
    <source>
        <dbReference type="SAM" id="Phobius"/>
    </source>
</evidence>
<name>A0A6M5UIT1_9MICO</name>
<dbReference type="EMBL" id="CP052757">
    <property type="protein sequence ID" value="QJW36579.1"/>
    <property type="molecule type" value="Genomic_DNA"/>
</dbReference>
<keyword evidence="2 6" id="KW-0812">Transmembrane</keyword>
<keyword evidence="4 6" id="KW-0472">Membrane</keyword>
<dbReference type="InterPro" id="IPR007343">
    <property type="entry name" value="Uncharacterised_pept_Zn_put"/>
</dbReference>
<organism evidence="7 8">
    <name type="scientific">Cellulosimicrobium protaetiae</name>
    <dbReference type="NCBI Taxonomy" id="2587808"/>
    <lineage>
        <taxon>Bacteria</taxon>
        <taxon>Bacillati</taxon>
        <taxon>Actinomycetota</taxon>
        <taxon>Actinomycetes</taxon>
        <taxon>Micrococcales</taxon>
        <taxon>Promicromonosporaceae</taxon>
        <taxon>Cellulosimicrobium</taxon>
    </lineage>
</organism>
<keyword evidence="3 6" id="KW-1133">Transmembrane helix</keyword>
<dbReference type="KEGG" id="cprt:FIC82_010615"/>
<dbReference type="PANTHER" id="PTHR30168">
    <property type="entry name" value="PUTATIVE MEMBRANE PROTEIN YPFJ"/>
    <property type="match status" value="1"/>
</dbReference>